<evidence type="ECO:0000313" key="1">
    <source>
        <dbReference type="EMBL" id="MBS4183719.1"/>
    </source>
</evidence>
<dbReference type="EMBL" id="JAGYPE010000003">
    <property type="protein sequence ID" value="MBS4183719.1"/>
    <property type="molecule type" value="Genomic_DNA"/>
</dbReference>
<comment type="caution">
    <text evidence="1">The sequence shown here is derived from an EMBL/GenBank/DDBJ whole genome shotgun (WGS) entry which is preliminary data.</text>
</comment>
<dbReference type="AlphaFoldDB" id="A0A942T0B0"/>
<gene>
    <name evidence="1" type="ORF">KHB02_20210</name>
</gene>
<sequence length="77" mass="7936">MSAKRRNDAIDALTAELAPLSQALTAATQRSDVTGVLDAASALRERLSLDDVPRLLDSTLHGLLIAAASGVVAAHSD</sequence>
<protein>
    <submittedName>
        <fullName evidence="1">Uncharacterized protein</fullName>
    </submittedName>
</protein>
<accession>A0A942T0B0</accession>
<name>A0A942T0B0_9BACI</name>
<proteinExistence type="predicted"/>
<organism evidence="1">
    <name type="scientific">Neobacillus citreus</name>
    <dbReference type="NCBI Taxonomy" id="2833578"/>
    <lineage>
        <taxon>Bacteria</taxon>
        <taxon>Bacillati</taxon>
        <taxon>Bacillota</taxon>
        <taxon>Bacilli</taxon>
        <taxon>Bacillales</taxon>
        <taxon>Bacillaceae</taxon>
        <taxon>Neobacillus</taxon>
    </lineage>
</organism>
<reference evidence="1" key="1">
    <citation type="submission" date="2021-05" db="EMBL/GenBank/DDBJ databases">
        <title>Novel Bacillus species.</title>
        <authorList>
            <person name="Liu G."/>
        </authorList>
    </citation>
    <scope>NUCLEOTIDE SEQUENCE</scope>
    <source>
        <strain evidence="1">FJAT-50051</strain>
    </source>
</reference>